<keyword evidence="1" id="KW-0732">Signal</keyword>
<dbReference type="Gramene" id="MELO3C033882.2.1">
    <property type="protein sequence ID" value="MELO3C033882.2.1"/>
    <property type="gene ID" value="MELO3C033882.2"/>
</dbReference>
<protein>
    <submittedName>
        <fullName evidence="2">Uncharacterized protein</fullName>
    </submittedName>
</protein>
<sequence length="134" mass="15125">MSLILLSLLHVSPNASTRIIIPPPSTSRPSLNQHPYVTKRNRFISPSILLCVFNFNDELRVASQASVNDPLGKGKARPTPLHRLMMIPSKRPQHKAKKKTYLISSMQQSTSHSMRTSSKCSTLNKPYLCQIFLR</sequence>
<evidence type="ECO:0000256" key="1">
    <source>
        <dbReference type="SAM" id="SignalP"/>
    </source>
</evidence>
<evidence type="ECO:0000313" key="2">
    <source>
        <dbReference type="EnsemblPlants" id="MELO3C033882.2.1"/>
    </source>
</evidence>
<feature type="signal peptide" evidence="1">
    <location>
        <begin position="1"/>
        <end position="17"/>
    </location>
</feature>
<feature type="chain" id="PRO_5039887434" evidence="1">
    <location>
        <begin position="18"/>
        <end position="134"/>
    </location>
</feature>
<proteinExistence type="predicted"/>
<dbReference type="EnsemblPlants" id="MELO3C033882.2.1">
    <property type="protein sequence ID" value="MELO3C033882.2.1"/>
    <property type="gene ID" value="MELO3C033882.2"/>
</dbReference>
<organism evidence="2">
    <name type="scientific">Cucumis melo</name>
    <name type="common">Muskmelon</name>
    <dbReference type="NCBI Taxonomy" id="3656"/>
    <lineage>
        <taxon>Eukaryota</taxon>
        <taxon>Viridiplantae</taxon>
        <taxon>Streptophyta</taxon>
        <taxon>Embryophyta</taxon>
        <taxon>Tracheophyta</taxon>
        <taxon>Spermatophyta</taxon>
        <taxon>Magnoliopsida</taxon>
        <taxon>eudicotyledons</taxon>
        <taxon>Gunneridae</taxon>
        <taxon>Pentapetalae</taxon>
        <taxon>rosids</taxon>
        <taxon>fabids</taxon>
        <taxon>Cucurbitales</taxon>
        <taxon>Cucurbitaceae</taxon>
        <taxon>Benincaseae</taxon>
        <taxon>Cucumis</taxon>
    </lineage>
</organism>
<reference evidence="2" key="1">
    <citation type="submission" date="2023-03" db="UniProtKB">
        <authorList>
            <consortium name="EnsemblPlants"/>
        </authorList>
    </citation>
    <scope>IDENTIFICATION</scope>
</reference>
<accession>A0A9I9EHF3</accession>
<dbReference type="AlphaFoldDB" id="A0A9I9EHF3"/>
<name>A0A9I9EHF3_CUCME</name>